<dbReference type="PANTHER" id="PTHR47683:SF2">
    <property type="entry name" value="RNA-BINDING S4 DOMAIN-CONTAINING PROTEIN"/>
    <property type="match status" value="1"/>
</dbReference>
<evidence type="ECO:0000256" key="6">
    <source>
        <dbReference type="ARBA" id="ARBA00041697"/>
    </source>
</evidence>
<evidence type="ECO:0000256" key="9">
    <source>
        <dbReference type="ARBA" id="ARBA00043147"/>
    </source>
</evidence>
<dbReference type="InterPro" id="IPR036986">
    <property type="entry name" value="S4_RNA-bd_sf"/>
</dbReference>
<dbReference type="PROSITE" id="PS50889">
    <property type="entry name" value="S4"/>
    <property type="match status" value="1"/>
</dbReference>
<evidence type="ECO:0000256" key="7">
    <source>
        <dbReference type="ARBA" id="ARBA00042843"/>
    </source>
</evidence>
<dbReference type="KEGG" id="sacz:AOT14_13400"/>
<sequence length="236" mass="26109">MTTPIRLDKRLAAQLNCSRAQARHYIEGGWVSVDGVVVEAPQAMVAGQTVTLAAGAASEPAEPATLLLNKPAGCSAADLSALLREEARFADDASGIRLLHRHFLRLETPMPLDDDACGLVVLTQDWRVRRHLLETGASLEQEYMVDVDGEGSPWALPRLTHGLDYQGRALPPCKVSWQSEQRLRFAIKDVRPGQLRHMCAAVGLRATQVRRLRIGRIGLNRMPDGQWRYLASAQRF</sequence>
<dbReference type="InterPro" id="IPR020103">
    <property type="entry name" value="PsdUridine_synth_cat_dom_sf"/>
</dbReference>
<keyword evidence="13" id="KW-1185">Reference proteome</keyword>
<dbReference type="PATRIC" id="fig|128780.6.peg.1352"/>
<dbReference type="SUPFAM" id="SSF55120">
    <property type="entry name" value="Pseudouridine synthase"/>
    <property type="match status" value="1"/>
</dbReference>
<dbReference type="Gene3D" id="3.30.2350.10">
    <property type="entry name" value="Pseudouridine synthase"/>
    <property type="match status" value="1"/>
</dbReference>
<dbReference type="Pfam" id="PF01479">
    <property type="entry name" value="S4"/>
    <property type="match status" value="1"/>
</dbReference>
<dbReference type="EMBL" id="CP012900">
    <property type="protein sequence ID" value="ALJ27743.1"/>
    <property type="molecule type" value="Genomic_DNA"/>
</dbReference>
<evidence type="ECO:0000256" key="5">
    <source>
        <dbReference type="ARBA" id="ARBA00041420"/>
    </source>
</evidence>
<reference evidence="12 13" key="1">
    <citation type="journal article" date="2015" name="Genome Announc.">
        <title>Complete Genome Sequencing of Stenotrophomonas acidaminiphila ZAC14D2_NAIMI4_2, a Multidrug-Resistant Strain Isolated from Sediments of a Polluted River in Mexico, Uncovers New Antibiotic Resistance Genes and a Novel Class-II Lasso Peptide Biosynthesis Gene Cluster.</title>
        <authorList>
            <person name="Vinuesa P."/>
            <person name="Ochoa-Sanchez L.E."/>
        </authorList>
    </citation>
    <scope>NUCLEOTIDE SEQUENCE [LARGE SCALE GENOMIC DNA]</scope>
    <source>
        <strain evidence="12 13">ZAC14D2_NAIMI4_2</strain>
    </source>
</reference>
<proteinExistence type="predicted"/>
<dbReference type="GO" id="GO:0001522">
    <property type="term" value="P:pseudouridine synthesis"/>
    <property type="evidence" value="ECO:0007669"/>
    <property type="project" value="InterPro"/>
</dbReference>
<organism evidence="12 13">
    <name type="scientific">Stenotrophomonas acidaminiphila</name>
    <dbReference type="NCBI Taxonomy" id="128780"/>
    <lineage>
        <taxon>Bacteria</taxon>
        <taxon>Pseudomonadati</taxon>
        <taxon>Pseudomonadota</taxon>
        <taxon>Gammaproteobacteria</taxon>
        <taxon>Lysobacterales</taxon>
        <taxon>Lysobacteraceae</taxon>
        <taxon>Stenotrophomonas</taxon>
    </lineage>
</organism>
<dbReference type="GO" id="GO:0006396">
    <property type="term" value="P:RNA processing"/>
    <property type="evidence" value="ECO:0007669"/>
    <property type="project" value="UniProtKB-ARBA"/>
</dbReference>
<accession>A0A0S1AY61</accession>
<dbReference type="CDD" id="cd02555">
    <property type="entry name" value="PSSA_1"/>
    <property type="match status" value="1"/>
</dbReference>
<name>A0A0S1AY61_9GAMM</name>
<dbReference type="SUPFAM" id="SSF55174">
    <property type="entry name" value="Alpha-L RNA-binding motif"/>
    <property type="match status" value="1"/>
</dbReference>
<dbReference type="GO" id="GO:0160138">
    <property type="term" value="F:23S rRNA pseudouridine(2604) synthase activity"/>
    <property type="evidence" value="ECO:0007669"/>
    <property type="project" value="UniProtKB-EC"/>
</dbReference>
<evidence type="ECO:0000256" key="3">
    <source>
        <dbReference type="ARBA" id="ARBA00038922"/>
    </source>
</evidence>
<evidence type="ECO:0000256" key="10">
    <source>
        <dbReference type="PROSITE-ProRule" id="PRU00182"/>
    </source>
</evidence>
<dbReference type="RefSeq" id="WP_054664474.1">
    <property type="nucleotide sequence ID" value="NZ_CP178915.1"/>
</dbReference>
<evidence type="ECO:0000256" key="8">
    <source>
        <dbReference type="ARBA" id="ARBA00042890"/>
    </source>
</evidence>
<dbReference type="GO" id="GO:0003723">
    <property type="term" value="F:RNA binding"/>
    <property type="evidence" value="ECO:0007669"/>
    <property type="project" value="UniProtKB-KW"/>
</dbReference>
<evidence type="ECO:0000313" key="12">
    <source>
        <dbReference type="EMBL" id="ALJ27743.1"/>
    </source>
</evidence>
<gene>
    <name evidence="12" type="ORF">AOT14_13400</name>
</gene>
<evidence type="ECO:0000256" key="4">
    <source>
        <dbReference type="ARBA" id="ARBA00039989"/>
    </source>
</evidence>
<dbReference type="InterPro" id="IPR050343">
    <property type="entry name" value="RsuA_PseudoU_synthase"/>
</dbReference>
<dbReference type="AlphaFoldDB" id="A0A0S1AY61"/>
<evidence type="ECO:0000256" key="2">
    <source>
        <dbReference type="ARBA" id="ARBA00036535"/>
    </source>
</evidence>
<keyword evidence="10" id="KW-0694">RNA-binding</keyword>
<comment type="catalytic activity">
    <reaction evidence="1">
        <text>uridine(35) in tRNA(Tyr) = pseudouridine(35) in tRNA(Tyr)</text>
        <dbReference type="Rhea" id="RHEA:60556"/>
        <dbReference type="Rhea" id="RHEA-COMP:15607"/>
        <dbReference type="Rhea" id="RHEA-COMP:15608"/>
        <dbReference type="ChEBI" id="CHEBI:65314"/>
        <dbReference type="ChEBI" id="CHEBI:65315"/>
    </reaction>
</comment>
<dbReference type="EC" id="5.4.99.21" evidence="3"/>
<evidence type="ECO:0000313" key="13">
    <source>
        <dbReference type="Proteomes" id="UP000061010"/>
    </source>
</evidence>
<evidence type="ECO:0000259" key="11">
    <source>
        <dbReference type="SMART" id="SM00363"/>
    </source>
</evidence>
<feature type="domain" description="RNA-binding S4" evidence="11">
    <location>
        <begin position="5"/>
        <end position="65"/>
    </location>
</feature>
<dbReference type="Gene3D" id="3.10.290.10">
    <property type="entry name" value="RNA-binding S4 domain"/>
    <property type="match status" value="1"/>
</dbReference>
<dbReference type="InterPro" id="IPR002942">
    <property type="entry name" value="S4_RNA-bd"/>
</dbReference>
<dbReference type="PANTHER" id="PTHR47683">
    <property type="entry name" value="PSEUDOURIDINE SYNTHASE FAMILY PROTEIN-RELATED"/>
    <property type="match status" value="1"/>
</dbReference>
<dbReference type="OrthoDB" id="9807213at2"/>
<dbReference type="Proteomes" id="UP000061010">
    <property type="component" value="Chromosome"/>
</dbReference>
<protein>
    <recommendedName>
        <fullName evidence="4">Dual-specificity RNA pseudouridine synthase RluF</fullName>
        <ecNumber evidence="3">5.4.99.21</ecNumber>
    </recommendedName>
    <alternativeName>
        <fullName evidence="6">23S rRNA pseudouridine(2604) synthase</fullName>
    </alternativeName>
    <alternativeName>
        <fullName evidence="8">Ribosomal large subunit pseudouridine synthase F</fullName>
    </alternativeName>
    <alternativeName>
        <fullName evidence="7">rRNA pseudouridylate synthase F</fullName>
    </alternativeName>
    <alternativeName>
        <fullName evidence="9">rRNA-uridine isomerase F</fullName>
    </alternativeName>
    <alternativeName>
        <fullName evidence="5">tRNA(Tyr) pseudouridine(35) synthase</fullName>
    </alternativeName>
</protein>
<dbReference type="SMART" id="SM00363">
    <property type="entry name" value="S4"/>
    <property type="match status" value="1"/>
</dbReference>
<evidence type="ECO:0000256" key="1">
    <source>
        <dbReference type="ARBA" id="ARBA00036390"/>
    </source>
</evidence>
<comment type="catalytic activity">
    <reaction evidence="2">
        <text>uridine(2604) in 23S rRNA = pseudouridine(2604) in 23S rRNA</text>
        <dbReference type="Rhea" id="RHEA:38875"/>
        <dbReference type="Rhea" id="RHEA-COMP:10093"/>
        <dbReference type="Rhea" id="RHEA-COMP:10094"/>
        <dbReference type="ChEBI" id="CHEBI:65314"/>
        <dbReference type="ChEBI" id="CHEBI:65315"/>
        <dbReference type="EC" id="5.4.99.21"/>
    </reaction>
</comment>
<dbReference type="CDD" id="cd00165">
    <property type="entry name" value="S4"/>
    <property type="match status" value="1"/>
</dbReference>